<feature type="domain" description="Cas1p 10 TM acyl transferase" evidence="9">
    <location>
        <begin position="343"/>
        <end position="830"/>
    </location>
</feature>
<evidence type="ECO:0000256" key="7">
    <source>
        <dbReference type="ARBA" id="ARBA00023180"/>
    </source>
</evidence>
<evidence type="ECO:0000313" key="10">
    <source>
        <dbReference type="EMBL" id="CAD7274113.1"/>
    </source>
</evidence>
<feature type="transmembrane region" description="Helical" evidence="8">
    <location>
        <begin position="781"/>
        <end position="804"/>
    </location>
</feature>
<feature type="transmembrane region" description="Helical" evidence="8">
    <location>
        <begin position="490"/>
        <end position="509"/>
    </location>
</feature>
<feature type="transmembrane region" description="Helical" evidence="8">
    <location>
        <begin position="608"/>
        <end position="628"/>
    </location>
</feature>
<comment type="similarity">
    <text evidence="2">Belongs to the PC-esterase family. CASD1 subfamily.</text>
</comment>
<feature type="transmembrane region" description="Helical" evidence="8">
    <location>
        <begin position="450"/>
        <end position="470"/>
    </location>
</feature>
<dbReference type="EMBL" id="OA882243">
    <property type="protein sequence ID" value="CAD7274113.1"/>
    <property type="molecule type" value="Genomic_DNA"/>
</dbReference>
<feature type="transmembrane region" description="Helical" evidence="8">
    <location>
        <begin position="359"/>
        <end position="377"/>
    </location>
</feature>
<dbReference type="InterPro" id="IPR012419">
    <property type="entry name" value="Cas1_AcylTrans_dom"/>
</dbReference>
<dbReference type="PANTHER" id="PTHR13533:SF1">
    <property type="entry name" value="N-ACETYLNEURAMINATE 9-O-ACETYLTRANSFERASE"/>
    <property type="match status" value="1"/>
</dbReference>
<keyword evidence="11" id="KW-1185">Reference proteome</keyword>
<evidence type="ECO:0000256" key="8">
    <source>
        <dbReference type="SAM" id="Phobius"/>
    </source>
</evidence>
<evidence type="ECO:0000313" key="11">
    <source>
        <dbReference type="Proteomes" id="UP000678499"/>
    </source>
</evidence>
<evidence type="ECO:0000256" key="2">
    <source>
        <dbReference type="ARBA" id="ARBA00010666"/>
    </source>
</evidence>
<accession>A0A7R9BH22</accession>
<keyword evidence="5 8" id="KW-1133">Transmembrane helix</keyword>
<feature type="transmembrane region" description="Helical" evidence="8">
    <location>
        <begin position="568"/>
        <end position="588"/>
    </location>
</feature>
<feature type="transmembrane region" description="Helical" evidence="8">
    <location>
        <begin position="516"/>
        <end position="534"/>
    </location>
</feature>
<feature type="transmembrane region" description="Helical" evidence="8">
    <location>
        <begin position="755"/>
        <end position="775"/>
    </location>
</feature>
<dbReference type="GO" id="GO:0005975">
    <property type="term" value="P:carbohydrate metabolic process"/>
    <property type="evidence" value="ECO:0007669"/>
    <property type="project" value="UniProtKB-ARBA"/>
</dbReference>
<dbReference type="GO" id="GO:0016020">
    <property type="term" value="C:membrane"/>
    <property type="evidence" value="ECO:0007669"/>
    <property type="project" value="UniProtKB-SubCell"/>
</dbReference>
<sequence length="847" mass="98396">MRVWVLPRRALKRSLRFSKRFLGCFRNMSQDLCEPLLESPPSKPGPYSATDIIQMINIRNAKLVAILLIAGFVFYHGALHVTYGADSCKWLLSDGRFQGNNVWQSYGCMMHTYTPANAQMCMEYLSFLHQKNKIVFVGDSRTRDLYFQFLRHFGFNEDVSNWKREERHKDHTFSAHNLNLEVHFKWRPIVNDSWIQMIDEFYHEEPTLTIASAGSWQMKKSNGSADGLMDFKVSFTSWAAKADDYLAAKPRARLIWSLQDPVDAENLEPSRRMVTNELIDEYNMAAMDILKANPRIWVWSSARLVTQGMMSGGSVHTDGLHLINAPKNIHVQMLLNLYCNDKMNYEDGTCCSAADKVTVLQKITFGFFGYCFFAWLASSMWKRMERRSRTPTTNGNVLPSTGNCGLRASGREDNLEKFIKVHGAFLRFGLILVYGFLCDRTTFFMKDNKYFTNLNFWLPFGYLFALGIFFTAESKFTQVLHRDQTDEWKGWMQLVILIYHMTGASRILPIYMHMRILVSAYLFLSGFGHFTYFFKKGDFGLSRFFQVMFRMNFLVFGLCLMMNRPFQFYYFVPLISYWYAVTYVVFALPPRVTAMSCDAKPYNYLYVVLKLVAMLAFSSILYTSEVFFERIFVTRPWKALFVTPDDDIHEWWFRWSLDRYSMAYGAIFGLGYHLVHKYHLVDDSNHSNLWTRGWTLAFTLLATLGMGAYTTFTFFCRSKPECNEVHSYVVFVPLLAFVVLRNVSGVLRTRYSTMFAWFGKISLELFVGQFHMWLAADTHGVLVLVPSYPVANVLVTSFIFVCLAHEIHRVTEVLTPLLVPNDWKPLLRNFLIFLCILIPIGIQDGMF</sequence>
<feature type="transmembrane region" description="Helical" evidence="8">
    <location>
        <begin position="540"/>
        <end position="561"/>
    </location>
</feature>
<evidence type="ECO:0000256" key="6">
    <source>
        <dbReference type="ARBA" id="ARBA00023136"/>
    </source>
</evidence>
<evidence type="ECO:0000259" key="9">
    <source>
        <dbReference type="Pfam" id="PF07779"/>
    </source>
</evidence>
<dbReference type="PANTHER" id="PTHR13533">
    <property type="entry name" value="N-ACETYLNEURAMINATE 9-O-ACETYLTRANSFERASE"/>
    <property type="match status" value="1"/>
</dbReference>
<comment type="subcellular location">
    <subcellularLocation>
        <location evidence="1">Membrane</location>
        <topology evidence="1">Multi-pass membrane protein</topology>
    </subcellularLocation>
</comment>
<dbReference type="GO" id="GO:0016740">
    <property type="term" value="F:transferase activity"/>
    <property type="evidence" value="ECO:0007669"/>
    <property type="project" value="UniProtKB-KW"/>
</dbReference>
<feature type="transmembrane region" description="Helical" evidence="8">
    <location>
        <begin position="727"/>
        <end position="743"/>
    </location>
</feature>
<evidence type="ECO:0000256" key="3">
    <source>
        <dbReference type="ARBA" id="ARBA00022679"/>
    </source>
</evidence>
<protein>
    <recommendedName>
        <fullName evidence="9">Cas1p 10 TM acyl transferase domain-containing protein</fullName>
    </recommendedName>
</protein>
<reference evidence="10" key="1">
    <citation type="submission" date="2020-11" db="EMBL/GenBank/DDBJ databases">
        <authorList>
            <person name="Tran Van P."/>
        </authorList>
    </citation>
    <scope>NUCLEOTIDE SEQUENCE</scope>
</reference>
<gene>
    <name evidence="10" type="ORF">NMOB1V02_LOCUS1968</name>
</gene>
<proteinExistence type="inferred from homology"/>
<dbReference type="EMBL" id="CAJPEX010000206">
    <property type="protein sequence ID" value="CAG0914265.1"/>
    <property type="molecule type" value="Genomic_DNA"/>
</dbReference>
<evidence type="ECO:0000256" key="5">
    <source>
        <dbReference type="ARBA" id="ARBA00022989"/>
    </source>
</evidence>
<evidence type="ECO:0000256" key="1">
    <source>
        <dbReference type="ARBA" id="ARBA00004141"/>
    </source>
</evidence>
<feature type="transmembrane region" description="Helical" evidence="8">
    <location>
        <begin position="63"/>
        <end position="83"/>
    </location>
</feature>
<dbReference type="OrthoDB" id="1932925at2759"/>
<keyword evidence="7" id="KW-0325">Glycoprotein</keyword>
<organism evidence="10">
    <name type="scientific">Notodromas monacha</name>
    <dbReference type="NCBI Taxonomy" id="399045"/>
    <lineage>
        <taxon>Eukaryota</taxon>
        <taxon>Metazoa</taxon>
        <taxon>Ecdysozoa</taxon>
        <taxon>Arthropoda</taxon>
        <taxon>Crustacea</taxon>
        <taxon>Oligostraca</taxon>
        <taxon>Ostracoda</taxon>
        <taxon>Podocopa</taxon>
        <taxon>Podocopida</taxon>
        <taxon>Cypridocopina</taxon>
        <taxon>Cypridoidea</taxon>
        <taxon>Cyprididae</taxon>
        <taxon>Notodromas</taxon>
    </lineage>
</organism>
<evidence type="ECO:0000256" key="4">
    <source>
        <dbReference type="ARBA" id="ARBA00022692"/>
    </source>
</evidence>
<name>A0A7R9BH22_9CRUS</name>
<dbReference type="AlphaFoldDB" id="A0A7R9BH22"/>
<dbReference type="Proteomes" id="UP000678499">
    <property type="component" value="Unassembled WGS sequence"/>
</dbReference>
<dbReference type="Pfam" id="PF07779">
    <property type="entry name" value="Cas1_AcylT"/>
    <property type="match status" value="1"/>
</dbReference>
<dbReference type="GO" id="GO:0005794">
    <property type="term" value="C:Golgi apparatus"/>
    <property type="evidence" value="ECO:0007669"/>
    <property type="project" value="UniProtKB-ARBA"/>
</dbReference>
<keyword evidence="6 8" id="KW-0472">Membrane</keyword>
<feature type="transmembrane region" description="Helical" evidence="8">
    <location>
        <begin position="694"/>
        <end position="715"/>
    </location>
</feature>
<keyword evidence="3" id="KW-0808">Transferase</keyword>
<feature type="transmembrane region" description="Helical" evidence="8">
    <location>
        <begin position="825"/>
        <end position="842"/>
    </location>
</feature>
<keyword evidence="4 8" id="KW-0812">Transmembrane</keyword>